<keyword evidence="5 6" id="KW-0472">Membrane</keyword>
<sequence>MGDLAVAGDACGPAPDHQGAGLYPVSQDLCRRLGPVTPQAQGHLAMLAFSALVAGSFSLGALIANEISPTALTAARFAIATVVIGVAAAMTTGLPRSAARAPWRYLVLGGLFAIYFVLMFEGLKTAAPVSAAAVFTLTPMLAAGFGWVLLRQVTTARMALALAIGAAGALWVIFRADMAALRAFSIGQGEVIYFWGCVAHALYTPMVARLNRGEPAVVFTFGMLLAGCAVLVVWGWSDILATDWLALPAIVWIGLLYVAICASSMTFVLLQFATLRLPSAKVMAYTYLTPSWVILWEIALGNGAPRGLVLAGIVLTVVALVMLLRDDG</sequence>
<dbReference type="PANTHER" id="PTHR32322:SF2">
    <property type="entry name" value="EAMA DOMAIN-CONTAINING PROTEIN"/>
    <property type="match status" value="1"/>
</dbReference>
<dbReference type="InterPro" id="IPR050638">
    <property type="entry name" value="AA-Vitamin_Transporters"/>
</dbReference>
<evidence type="ECO:0000259" key="7">
    <source>
        <dbReference type="Pfam" id="PF00892"/>
    </source>
</evidence>
<feature type="transmembrane region" description="Helical" evidence="6">
    <location>
        <begin position="157"/>
        <end position="174"/>
    </location>
</feature>
<dbReference type="InterPro" id="IPR000620">
    <property type="entry name" value="EamA_dom"/>
</dbReference>
<feature type="transmembrane region" description="Helical" evidence="6">
    <location>
        <begin position="70"/>
        <end position="91"/>
    </location>
</feature>
<evidence type="ECO:0000256" key="2">
    <source>
        <dbReference type="ARBA" id="ARBA00007362"/>
    </source>
</evidence>
<feature type="transmembrane region" description="Helical" evidence="6">
    <location>
        <begin position="215"/>
        <end position="237"/>
    </location>
</feature>
<dbReference type="SUPFAM" id="SSF103481">
    <property type="entry name" value="Multidrug resistance efflux transporter EmrE"/>
    <property type="match status" value="2"/>
</dbReference>
<feature type="transmembrane region" description="Helical" evidence="6">
    <location>
        <begin position="126"/>
        <end position="150"/>
    </location>
</feature>
<organism evidence="8 9">
    <name type="scientific">Pukyongiella litopenaei</name>
    <dbReference type="NCBI Taxonomy" id="2605946"/>
    <lineage>
        <taxon>Bacteria</taxon>
        <taxon>Pseudomonadati</taxon>
        <taxon>Pseudomonadota</taxon>
        <taxon>Alphaproteobacteria</taxon>
        <taxon>Rhodobacterales</taxon>
        <taxon>Paracoccaceae</taxon>
        <taxon>Pukyongiella</taxon>
    </lineage>
</organism>
<feature type="domain" description="EamA" evidence="7">
    <location>
        <begin position="192"/>
        <end position="324"/>
    </location>
</feature>
<gene>
    <name evidence="8" type="ORF">C6Y53_03425</name>
</gene>
<comment type="similarity">
    <text evidence="2">Belongs to the EamA transporter family.</text>
</comment>
<keyword evidence="3 6" id="KW-0812">Transmembrane</keyword>
<keyword evidence="4 6" id="KW-1133">Transmembrane helix</keyword>
<dbReference type="AlphaFoldDB" id="A0A2S0MLS7"/>
<feature type="domain" description="EamA" evidence="7">
    <location>
        <begin position="42"/>
        <end position="173"/>
    </location>
</feature>
<feature type="transmembrane region" description="Helical" evidence="6">
    <location>
        <begin position="249"/>
        <end position="270"/>
    </location>
</feature>
<accession>A0A2S0MLS7</accession>
<evidence type="ECO:0000256" key="6">
    <source>
        <dbReference type="SAM" id="Phobius"/>
    </source>
</evidence>
<name>A0A2S0MLS7_9RHOB</name>
<evidence type="ECO:0000313" key="8">
    <source>
        <dbReference type="EMBL" id="AVO36834.1"/>
    </source>
</evidence>
<feature type="transmembrane region" description="Helical" evidence="6">
    <location>
        <begin position="180"/>
        <end position="203"/>
    </location>
</feature>
<feature type="transmembrane region" description="Helical" evidence="6">
    <location>
        <begin position="307"/>
        <end position="324"/>
    </location>
</feature>
<dbReference type="PANTHER" id="PTHR32322">
    <property type="entry name" value="INNER MEMBRANE TRANSPORTER"/>
    <property type="match status" value="1"/>
</dbReference>
<dbReference type="KEGG" id="thas:C6Y53_03425"/>
<feature type="transmembrane region" description="Helical" evidence="6">
    <location>
        <begin position="282"/>
        <end position="301"/>
    </location>
</feature>
<evidence type="ECO:0000256" key="5">
    <source>
        <dbReference type="ARBA" id="ARBA00023136"/>
    </source>
</evidence>
<evidence type="ECO:0000313" key="9">
    <source>
        <dbReference type="Proteomes" id="UP000237655"/>
    </source>
</evidence>
<evidence type="ECO:0000256" key="1">
    <source>
        <dbReference type="ARBA" id="ARBA00004141"/>
    </source>
</evidence>
<evidence type="ECO:0000256" key="3">
    <source>
        <dbReference type="ARBA" id="ARBA00022692"/>
    </source>
</evidence>
<evidence type="ECO:0000256" key="4">
    <source>
        <dbReference type="ARBA" id="ARBA00022989"/>
    </source>
</evidence>
<reference evidence="9" key="1">
    <citation type="submission" date="2018-03" db="EMBL/GenBank/DDBJ databases">
        <title>Genomic analysis of the strain SH-1 isolated from shrimp intestine.</title>
        <authorList>
            <person name="Kim Y.-S."/>
            <person name="Kim S.-E."/>
            <person name="Kim K.-H."/>
        </authorList>
    </citation>
    <scope>NUCLEOTIDE SEQUENCE [LARGE SCALE GENOMIC DNA]</scope>
    <source>
        <strain evidence="9">SH-1</strain>
    </source>
</reference>
<dbReference type="GO" id="GO:0016020">
    <property type="term" value="C:membrane"/>
    <property type="evidence" value="ECO:0007669"/>
    <property type="project" value="UniProtKB-SubCell"/>
</dbReference>
<feature type="transmembrane region" description="Helical" evidence="6">
    <location>
        <begin position="44"/>
        <end position="64"/>
    </location>
</feature>
<comment type="subcellular location">
    <subcellularLocation>
        <location evidence="1">Membrane</location>
        <topology evidence="1">Multi-pass membrane protein</topology>
    </subcellularLocation>
</comment>
<feature type="transmembrane region" description="Helical" evidence="6">
    <location>
        <begin position="103"/>
        <end position="120"/>
    </location>
</feature>
<protein>
    <submittedName>
        <fullName evidence="8">DMT family transporter</fullName>
    </submittedName>
</protein>
<dbReference type="Pfam" id="PF00892">
    <property type="entry name" value="EamA"/>
    <property type="match status" value="2"/>
</dbReference>
<proteinExistence type="inferred from homology"/>
<dbReference type="EMBL" id="CP027665">
    <property type="protein sequence ID" value="AVO36834.1"/>
    <property type="molecule type" value="Genomic_DNA"/>
</dbReference>
<keyword evidence="9" id="KW-1185">Reference proteome</keyword>
<dbReference type="Proteomes" id="UP000237655">
    <property type="component" value="Chromosome"/>
</dbReference>
<dbReference type="InterPro" id="IPR037185">
    <property type="entry name" value="EmrE-like"/>
</dbReference>